<dbReference type="CDD" id="cd05247">
    <property type="entry name" value="UDP_G4E_1_SDR_e"/>
    <property type="match status" value="1"/>
</dbReference>
<dbReference type="AlphaFoldDB" id="C9N0M3"/>
<dbReference type="STRING" id="634994.GCWU000323_02388"/>
<gene>
    <name evidence="10" type="primary">galE</name>
    <name evidence="10" type="ORF">GCWU000323_02388</name>
</gene>
<dbReference type="UniPathway" id="UPA00214"/>
<dbReference type="InterPro" id="IPR036291">
    <property type="entry name" value="NAD(P)-bd_dom_sf"/>
</dbReference>
<organism evidence="10 11">
    <name type="scientific">Leptotrichia hofstadii F0254</name>
    <dbReference type="NCBI Taxonomy" id="634994"/>
    <lineage>
        <taxon>Bacteria</taxon>
        <taxon>Fusobacteriati</taxon>
        <taxon>Fusobacteriota</taxon>
        <taxon>Fusobacteriia</taxon>
        <taxon>Fusobacteriales</taxon>
        <taxon>Leptotrichiaceae</taxon>
        <taxon>Leptotrichia</taxon>
    </lineage>
</organism>
<sequence length="691" mass="79970">MKTVLVPGGAGYIGSHTVLDLIKKGFHPIIADDFSNSSRKVISILEELSGTKISFYELDIKNKEGLRKIFSENKIDAVINFAGFKAVGESVEKPLIYYENNLFGMITLLEVMKEFDVKNIVFSSSATVYGIPEKMPLVEGDPMGATNPYGRTKLMIENILVDLATSDDSWNIIALRYFNPLGAHESGRIGEDPNGIPNNLAPYITQVAVGKLEKLHVFGNDYDTPDGTCIRDFVHVNDLAAGHSAAINYLFSGNIGFEAINLGSEKGYSVLEILKNFEKAVGKTIPYVIDGRRAGDIAVSYADASKAKKLLNWEAKYTIEDMCRDSWNWQKKIQMGLKINFFYGGVMKKIFLLIFTAIFIFCCNNSSDLKETQSDKMTEEEKIKFEKLQNMSPDEMKALELLKSINSYDDIFSEYDSKYSMYFRIKRGEKEKFFIPSEINIRELVEKYPVTPMEKKYFEIKKFLKNMIQNNSILKDFEKPLNEYFEYSEKKISKMKEIENYYKSNEYKKDNFQKGRILDKEYEKILMSYSYYDSSLVSEFQNLDSLSAKYLLNNLKNSGQTAAYNIFRIKFIISLINKKIDNLLVFKEEKNDNFINQLKMLEKDLKLAISQAEKIKDSEIENEKLDIDNYKLYLKKTKTYTKIFYKGLKKLKSNNSYSDNDELYIFESEKYHDLQFYKDNEKNEKMKIFYQ</sequence>
<feature type="domain" description="NAD(P)-binding" evidence="9">
    <location>
        <begin position="5"/>
        <end position="325"/>
    </location>
</feature>
<name>C9N0M3_9FUSO</name>
<dbReference type="InterPro" id="IPR016040">
    <property type="entry name" value="NAD(P)-bd_dom"/>
</dbReference>
<dbReference type="Gene3D" id="3.90.25.10">
    <property type="entry name" value="UDP-galactose 4-epimerase, domain 1"/>
    <property type="match status" value="1"/>
</dbReference>
<dbReference type="eggNOG" id="COG1087">
    <property type="taxonomic scope" value="Bacteria"/>
</dbReference>
<proteinExistence type="inferred from homology"/>
<dbReference type="SUPFAM" id="SSF51735">
    <property type="entry name" value="NAD(P)-binding Rossmann-fold domains"/>
    <property type="match status" value="1"/>
</dbReference>
<dbReference type="GO" id="GO:0003978">
    <property type="term" value="F:UDP-glucose 4-epimerase activity"/>
    <property type="evidence" value="ECO:0007669"/>
    <property type="project" value="UniProtKB-EC"/>
</dbReference>
<reference evidence="10 11" key="1">
    <citation type="submission" date="2009-09" db="EMBL/GenBank/DDBJ databases">
        <authorList>
            <person name="Weinstock G."/>
            <person name="Sodergren E."/>
            <person name="Clifton S."/>
            <person name="Fulton L."/>
            <person name="Fulton B."/>
            <person name="Courtney L."/>
            <person name="Fronick C."/>
            <person name="Harrison M."/>
            <person name="Strong C."/>
            <person name="Farmer C."/>
            <person name="Delahaunty K."/>
            <person name="Markovic C."/>
            <person name="Hall O."/>
            <person name="Minx P."/>
            <person name="Tomlinson C."/>
            <person name="Mitreva M."/>
            <person name="Nelson J."/>
            <person name="Hou S."/>
            <person name="Wollam A."/>
            <person name="Pepin K.H."/>
            <person name="Johnson M."/>
            <person name="Bhonagiri V."/>
            <person name="Nash W.E."/>
            <person name="Warren W."/>
            <person name="Chinwalla A."/>
            <person name="Mardis E.R."/>
            <person name="Wilson R.K."/>
        </authorList>
    </citation>
    <scope>NUCLEOTIDE SEQUENCE [LARGE SCALE GENOMIC DNA]</scope>
    <source>
        <strain evidence="10 11">F0254</strain>
    </source>
</reference>
<dbReference type="HOGENOM" id="CLU_398380_0_0_0"/>
<keyword evidence="8" id="KW-0175">Coiled coil</keyword>
<keyword evidence="6" id="KW-0520">NAD</keyword>
<evidence type="ECO:0000256" key="7">
    <source>
        <dbReference type="ARBA" id="ARBA00023235"/>
    </source>
</evidence>
<comment type="similarity">
    <text evidence="3">Belongs to the NAD(P)-dependent epimerase/dehydratase family.</text>
</comment>
<dbReference type="GO" id="GO:0005829">
    <property type="term" value="C:cytosol"/>
    <property type="evidence" value="ECO:0007669"/>
    <property type="project" value="TreeGrafter"/>
</dbReference>
<accession>C9N0M3</accession>
<dbReference type="InterPro" id="IPR005886">
    <property type="entry name" value="UDP_G4E"/>
</dbReference>
<evidence type="ECO:0000313" key="10">
    <source>
        <dbReference type="EMBL" id="EEX73710.1"/>
    </source>
</evidence>
<keyword evidence="7 10" id="KW-0413">Isomerase</keyword>
<evidence type="ECO:0000256" key="1">
    <source>
        <dbReference type="ARBA" id="ARBA00000083"/>
    </source>
</evidence>
<dbReference type="PANTHER" id="PTHR43725">
    <property type="entry name" value="UDP-GLUCOSE 4-EPIMERASE"/>
    <property type="match status" value="1"/>
</dbReference>
<protein>
    <recommendedName>
        <fullName evidence="5">UDP-glucose 4-epimerase</fullName>
        <ecNumber evidence="4">5.1.3.2</ecNumber>
    </recommendedName>
</protein>
<evidence type="ECO:0000256" key="2">
    <source>
        <dbReference type="ARBA" id="ARBA00001911"/>
    </source>
</evidence>
<evidence type="ECO:0000259" key="9">
    <source>
        <dbReference type="Pfam" id="PF16363"/>
    </source>
</evidence>
<feature type="coiled-coil region" evidence="8">
    <location>
        <begin position="584"/>
        <end position="618"/>
    </location>
</feature>
<dbReference type="PANTHER" id="PTHR43725:SF47">
    <property type="entry name" value="UDP-GLUCOSE 4-EPIMERASE"/>
    <property type="match status" value="1"/>
</dbReference>
<comment type="catalytic activity">
    <reaction evidence="1">
        <text>UDP-alpha-D-glucose = UDP-alpha-D-galactose</text>
        <dbReference type="Rhea" id="RHEA:22168"/>
        <dbReference type="ChEBI" id="CHEBI:58885"/>
        <dbReference type="ChEBI" id="CHEBI:66914"/>
        <dbReference type="EC" id="5.1.3.2"/>
    </reaction>
</comment>
<comment type="caution">
    <text evidence="10">The sequence shown here is derived from an EMBL/GenBank/DDBJ whole genome shotgun (WGS) entry which is preliminary data.</text>
</comment>
<dbReference type="EC" id="5.1.3.2" evidence="4"/>
<evidence type="ECO:0000256" key="4">
    <source>
        <dbReference type="ARBA" id="ARBA00013189"/>
    </source>
</evidence>
<evidence type="ECO:0000256" key="5">
    <source>
        <dbReference type="ARBA" id="ARBA00018569"/>
    </source>
</evidence>
<dbReference type="GO" id="GO:0006012">
    <property type="term" value="P:galactose metabolic process"/>
    <property type="evidence" value="ECO:0007669"/>
    <property type="project" value="UniProtKB-UniPathway"/>
</dbReference>
<dbReference type="Gene3D" id="3.40.50.720">
    <property type="entry name" value="NAD(P)-binding Rossmann-like Domain"/>
    <property type="match status" value="1"/>
</dbReference>
<comment type="cofactor">
    <cofactor evidence="2">
        <name>NAD(+)</name>
        <dbReference type="ChEBI" id="CHEBI:57540"/>
    </cofactor>
</comment>
<evidence type="ECO:0000256" key="6">
    <source>
        <dbReference type="ARBA" id="ARBA00023027"/>
    </source>
</evidence>
<dbReference type="Pfam" id="PF16363">
    <property type="entry name" value="GDP_Man_Dehyd"/>
    <property type="match status" value="1"/>
</dbReference>
<dbReference type="Proteomes" id="UP000006233">
    <property type="component" value="Unassembled WGS sequence"/>
</dbReference>
<dbReference type="NCBIfam" id="TIGR01179">
    <property type="entry name" value="galE"/>
    <property type="match status" value="1"/>
</dbReference>
<evidence type="ECO:0000256" key="3">
    <source>
        <dbReference type="ARBA" id="ARBA00007637"/>
    </source>
</evidence>
<dbReference type="EMBL" id="ACVB02000026">
    <property type="protein sequence ID" value="EEX73710.1"/>
    <property type="molecule type" value="Genomic_DNA"/>
</dbReference>
<evidence type="ECO:0000313" key="11">
    <source>
        <dbReference type="Proteomes" id="UP000006233"/>
    </source>
</evidence>
<dbReference type="NCBIfam" id="NF007956">
    <property type="entry name" value="PRK10675.1"/>
    <property type="match status" value="1"/>
</dbReference>
<evidence type="ECO:0000256" key="8">
    <source>
        <dbReference type="SAM" id="Coils"/>
    </source>
</evidence>